<feature type="region of interest" description="Disordered" evidence="1">
    <location>
        <begin position="730"/>
        <end position="763"/>
    </location>
</feature>
<dbReference type="InterPro" id="IPR006311">
    <property type="entry name" value="TAT_signal"/>
</dbReference>
<feature type="region of interest" description="Disordered" evidence="1">
    <location>
        <begin position="692"/>
        <end position="713"/>
    </location>
</feature>
<sequence>MTDRPAVDRRAFLAALGSAGVGSLAGCSALGGDSTDTASTAAPTERVDDDVARDLAARFAPTLYFDAAETWFPTDPRSYASDRDGETVVDGFDALDGYHATRRETGERAPEPTVFYNVVGYEGSSLTAVQYWFYSVFDQFTTNFHWHDWEVLHVFVDTADDEPVPQLYVASSHARSVPNNEFLDPDPERPPRVLSELGSHSSALSLNDRADRFQRLPAGGTFADITNRAFDRIEDAAEIPIAYGLPRDEGARLPYVVPELDGAPVYEDERLPSVTRDALVGEALTVRSFDALSSPPTDLPARSTGLVFAPETAGDSDADADANADADADADIEYALVPAGEVEHIAAFTGPQLSFEFAVPGFVEDAIASHLTTTSAPWSQSRYVDPAADITDPTHRSELAERYDVVDEPSALNTLFVRVTEVVTDADAPDGEGVTTRESGVESVLLLESDPEAAPTFGGLGVLRGVPAGEHRLTVNGAGSAPHSETVRVGDAGSGSASATGTESSSGDDGGETVTTAGVDGEVPLVARESATKVEVDADGTDRDLTALALEDDFGGRLYDAPLSGPDAVYVHRGGAYTVEVRDSDDELGAFRVNPDPVNGESDSDGDAAPASIPSVRIDEPRTGKASLSMFLADISAETAAAVAAVDDDSDGADDSDDSAETDTPNDSTGTAASGGRENAVRGLAQALDSVAEAARRAAERAEAGDRGRADESLDTVAARLERVAERLAAARGELPGSLSRATDRRLEQARRRSEQARAADTL</sequence>
<name>M0JJ36_9EURY</name>
<comment type="caution">
    <text evidence="2">The sequence shown here is derived from an EMBL/GenBank/DDBJ whole genome shotgun (WGS) entry which is preliminary data.</text>
</comment>
<feature type="compositionally biased region" description="Acidic residues" evidence="1">
    <location>
        <begin position="647"/>
        <end position="661"/>
    </location>
</feature>
<evidence type="ECO:0008006" key="4">
    <source>
        <dbReference type="Google" id="ProtNLM"/>
    </source>
</evidence>
<feature type="region of interest" description="Disordered" evidence="1">
    <location>
        <begin position="587"/>
        <end position="620"/>
    </location>
</feature>
<organism evidence="2 3">
    <name type="scientific">Haloferax denitrificans ATCC 35960</name>
    <dbReference type="NCBI Taxonomy" id="662478"/>
    <lineage>
        <taxon>Archaea</taxon>
        <taxon>Methanobacteriati</taxon>
        <taxon>Methanobacteriota</taxon>
        <taxon>Stenosarchaea group</taxon>
        <taxon>Halobacteria</taxon>
        <taxon>Halobacteriales</taxon>
        <taxon>Haloferacaceae</taxon>
        <taxon>Haloferax</taxon>
    </lineage>
</organism>
<evidence type="ECO:0000313" key="3">
    <source>
        <dbReference type="Proteomes" id="UP000011553"/>
    </source>
</evidence>
<proteinExistence type="predicted"/>
<reference evidence="2 3" key="1">
    <citation type="journal article" date="2014" name="PLoS Genet.">
        <title>Phylogenetically driven sequencing of extremely halophilic archaea reveals strategies for static and dynamic osmo-response.</title>
        <authorList>
            <person name="Becker E.A."/>
            <person name="Seitzer P.M."/>
            <person name="Tritt A."/>
            <person name="Larsen D."/>
            <person name="Krusor M."/>
            <person name="Yao A.I."/>
            <person name="Wu D."/>
            <person name="Madern D."/>
            <person name="Eisen J.A."/>
            <person name="Darling A.E."/>
            <person name="Facciotti M.T."/>
        </authorList>
    </citation>
    <scope>NUCLEOTIDE SEQUENCE [LARGE SCALE GENOMIC DNA]</scope>
    <source>
        <strain evidence="2 3">ATCC 35960</strain>
    </source>
</reference>
<evidence type="ECO:0000256" key="1">
    <source>
        <dbReference type="SAM" id="MobiDB-lite"/>
    </source>
</evidence>
<feature type="compositionally biased region" description="Basic and acidic residues" evidence="1">
    <location>
        <begin position="742"/>
        <end position="763"/>
    </location>
</feature>
<dbReference type="AlphaFoldDB" id="M0JJ36"/>
<gene>
    <name evidence="2" type="ORF">C438_01000</name>
</gene>
<evidence type="ECO:0000313" key="2">
    <source>
        <dbReference type="EMBL" id="EMA08373.1"/>
    </source>
</evidence>
<feature type="region of interest" description="Disordered" evidence="1">
    <location>
        <begin position="647"/>
        <end position="678"/>
    </location>
</feature>
<feature type="region of interest" description="Disordered" evidence="1">
    <location>
        <begin position="473"/>
        <end position="530"/>
    </location>
</feature>
<protein>
    <recommendedName>
        <fullName evidence="4">Lipoprotein</fullName>
    </recommendedName>
</protein>
<dbReference type="PROSITE" id="PS51318">
    <property type="entry name" value="TAT"/>
    <property type="match status" value="1"/>
</dbReference>
<accession>M0JJ36</accession>
<dbReference type="PATRIC" id="fig|662478.6.peg.197"/>
<dbReference type="PROSITE" id="PS51257">
    <property type="entry name" value="PROKAR_LIPOPROTEIN"/>
    <property type="match status" value="1"/>
</dbReference>
<feature type="compositionally biased region" description="Low complexity" evidence="1">
    <location>
        <begin position="490"/>
        <end position="507"/>
    </location>
</feature>
<dbReference type="Proteomes" id="UP000011553">
    <property type="component" value="Unassembled WGS sequence"/>
</dbReference>
<dbReference type="RefSeq" id="WP_004967346.1">
    <property type="nucleotide sequence ID" value="NZ_AOLP01000001.1"/>
</dbReference>
<dbReference type="EMBL" id="AOLP01000001">
    <property type="protein sequence ID" value="EMA08373.1"/>
    <property type="molecule type" value="Genomic_DNA"/>
</dbReference>
<keyword evidence="3" id="KW-1185">Reference proteome</keyword>
<feature type="compositionally biased region" description="Basic and acidic residues" evidence="1">
    <location>
        <begin position="694"/>
        <end position="712"/>
    </location>
</feature>